<dbReference type="GO" id="GO:0003723">
    <property type="term" value="F:RNA binding"/>
    <property type="evidence" value="ECO:0007669"/>
    <property type="project" value="InterPro"/>
</dbReference>
<dbReference type="InterPro" id="IPR012340">
    <property type="entry name" value="NA-bd_OB-fold"/>
</dbReference>
<accession>A0A6C0AYD6</accession>
<reference evidence="3" key="1">
    <citation type="journal article" date="2020" name="Nature">
        <title>Giant virus diversity and host interactions through global metagenomics.</title>
        <authorList>
            <person name="Schulz F."/>
            <person name="Roux S."/>
            <person name="Paez-Espino D."/>
            <person name="Jungbluth S."/>
            <person name="Walsh D.A."/>
            <person name="Denef V.J."/>
            <person name="McMahon K.D."/>
            <person name="Konstantinidis K.T."/>
            <person name="Eloe-Fadrosh E.A."/>
            <person name="Kyrpides N.C."/>
            <person name="Woyke T."/>
        </authorList>
    </citation>
    <scope>NUCLEOTIDE SEQUENCE</scope>
    <source>
        <strain evidence="3">GVMAG-S-ERX555965-48</strain>
    </source>
</reference>
<dbReference type="Gene3D" id="2.40.50.140">
    <property type="entry name" value="Nucleic acid-binding proteins"/>
    <property type="match status" value="1"/>
</dbReference>
<proteinExistence type="predicted"/>
<sequence length="187" mass="21343">MVKNFGGNKSKKQARKIVSAPRDNRLRTPNPDEPDEQLACVSKMLGNGMCHVVCGDNTTRLCIIRNKFRGRSKRHNTITPGSFVLVDVRSWETASKSIQKCDLLEVYNKSEMDRLVDTVSFDWAVFKGIGTHETNDKLESNDDCEFEFADNNTYELEQDIRENTKKTLKESATILEDYEGEIDIDDI</sequence>
<dbReference type="AlphaFoldDB" id="A0A6C0AYD6"/>
<evidence type="ECO:0000256" key="1">
    <source>
        <dbReference type="SAM" id="MobiDB-lite"/>
    </source>
</evidence>
<dbReference type="SMART" id="SM00652">
    <property type="entry name" value="eIF1a"/>
    <property type="match status" value="1"/>
</dbReference>
<dbReference type="GO" id="GO:0003743">
    <property type="term" value="F:translation initiation factor activity"/>
    <property type="evidence" value="ECO:0007669"/>
    <property type="project" value="InterPro"/>
</dbReference>
<evidence type="ECO:0000259" key="2">
    <source>
        <dbReference type="PROSITE" id="PS50832"/>
    </source>
</evidence>
<protein>
    <recommendedName>
        <fullName evidence="2">S1-like domain-containing protein</fullName>
    </recommendedName>
</protein>
<organism evidence="3">
    <name type="scientific">viral metagenome</name>
    <dbReference type="NCBI Taxonomy" id="1070528"/>
    <lineage>
        <taxon>unclassified sequences</taxon>
        <taxon>metagenomes</taxon>
        <taxon>organismal metagenomes</taxon>
    </lineage>
</organism>
<dbReference type="EMBL" id="MN738776">
    <property type="protein sequence ID" value="QHS84261.1"/>
    <property type="molecule type" value="Genomic_DNA"/>
</dbReference>
<evidence type="ECO:0000313" key="3">
    <source>
        <dbReference type="EMBL" id="QHS84261.1"/>
    </source>
</evidence>
<feature type="domain" description="S1-like" evidence="2">
    <location>
        <begin position="24"/>
        <end position="108"/>
    </location>
</feature>
<dbReference type="Pfam" id="PF01176">
    <property type="entry name" value="eIF-1a"/>
    <property type="match status" value="1"/>
</dbReference>
<dbReference type="InterPro" id="IPR001253">
    <property type="entry name" value="TIF_eIF-1A"/>
</dbReference>
<feature type="region of interest" description="Disordered" evidence="1">
    <location>
        <begin position="1"/>
        <end position="35"/>
    </location>
</feature>
<dbReference type="InterPro" id="IPR006196">
    <property type="entry name" value="RNA-binding_domain_S1_IF1"/>
</dbReference>
<dbReference type="PROSITE" id="PS50832">
    <property type="entry name" value="S1_IF1_TYPE"/>
    <property type="match status" value="1"/>
</dbReference>
<dbReference type="SUPFAM" id="SSF50249">
    <property type="entry name" value="Nucleic acid-binding proteins"/>
    <property type="match status" value="1"/>
</dbReference>
<name>A0A6C0AYD6_9ZZZZ</name>
<dbReference type="PANTHER" id="PTHR21668">
    <property type="entry name" value="EIF-1A"/>
    <property type="match status" value="1"/>
</dbReference>